<dbReference type="Proteomes" id="UP000323819">
    <property type="component" value="Unassembled WGS sequence"/>
</dbReference>
<evidence type="ECO:0000313" key="1">
    <source>
        <dbReference type="EMBL" id="TXX63923.1"/>
    </source>
</evidence>
<dbReference type="RefSeq" id="WP_148522386.1">
    <property type="nucleotide sequence ID" value="NZ_VSIJ01000037.1"/>
</dbReference>
<gene>
    <name evidence="1" type="ORF">FXF03_19805</name>
</gene>
<reference evidence="1 2" key="1">
    <citation type="submission" date="2019-06" db="EMBL/GenBank/DDBJ databases">
        <title>Vibrio cholerae phylogeny based on whole-genome sequencing reveals genetic diversity and population strucutre.</title>
        <authorList>
            <person name="Zhiqiu Y."/>
            <person name="Bin L."/>
            <person name="Lingyan J."/>
        </authorList>
    </citation>
    <scope>NUCLEOTIDE SEQUENCE [LARGE SCALE GENOMIC DNA]</scope>
    <source>
        <strain evidence="1 2">N2814</strain>
    </source>
</reference>
<accession>A0ABD7SH46</accession>
<comment type="caution">
    <text evidence="1">The sequence shown here is derived from an EMBL/GenBank/DDBJ whole genome shotgun (WGS) entry which is preliminary data.</text>
</comment>
<name>A0ABD7SH46_VIBCL</name>
<organism evidence="1 2">
    <name type="scientific">Vibrio cholerae</name>
    <dbReference type="NCBI Taxonomy" id="666"/>
    <lineage>
        <taxon>Bacteria</taxon>
        <taxon>Pseudomonadati</taxon>
        <taxon>Pseudomonadota</taxon>
        <taxon>Gammaproteobacteria</taxon>
        <taxon>Vibrionales</taxon>
        <taxon>Vibrionaceae</taxon>
        <taxon>Vibrio</taxon>
    </lineage>
</organism>
<proteinExistence type="predicted"/>
<evidence type="ECO:0000313" key="2">
    <source>
        <dbReference type="Proteomes" id="UP000323819"/>
    </source>
</evidence>
<sequence>MNYAIQSETRHYPYLEVSARKRALKHSLIRVEQGLLLFRLGKHEYAVEKGQTLWIPFDCLCGLTFFPDTHITRVDFSLRLNVRLPHNAGFIKSSELALAVLHRLQNCDRHHPAFTHLTQLLMLELTTCDPKLKMSPLTQAITEWQPQAHAHASVSKEQHVVLLLREALKRSQSGAQTHSIIEELFSGNAEHYHQLCTLVLGRTP</sequence>
<dbReference type="EMBL" id="VSIJ01000037">
    <property type="protein sequence ID" value="TXX63923.1"/>
    <property type="molecule type" value="Genomic_DNA"/>
</dbReference>
<dbReference type="AlphaFoldDB" id="A0ABD7SH46"/>
<protein>
    <submittedName>
        <fullName evidence="1">AraC family transcriptional regulator</fullName>
    </submittedName>
</protein>